<protein>
    <submittedName>
        <fullName evidence="5">DeoR/GlpR family DNA-binding transcription regulator</fullName>
    </submittedName>
</protein>
<dbReference type="GO" id="GO:0003677">
    <property type="term" value="F:DNA binding"/>
    <property type="evidence" value="ECO:0007669"/>
    <property type="project" value="UniProtKB-KW"/>
</dbReference>
<sequence length="252" mass="27862">MSISLLKKERKDLILKEINVHTRISLGELVESLNVSEDTIRRDINELAEEGEIIKIRGGAMSKAYHHSSNLKETYAHSHKVEIGQKAFSLLKEGMLVLIGGGTTIREFVKLIPEDFSATFMTVNPLTAVELLDKPNIEIILIGGQVSRYSQMSIGGEVHHRLSEMKADLCILGTNALDAQGGVTDSDWETVQVKKAMMKASDKVAVLAISEKLNSVMKMKVADLQEIDYLITELPSNSPELSAYQNSKLQVI</sequence>
<keyword evidence="1" id="KW-0805">Transcription regulation</keyword>
<dbReference type="InterPro" id="IPR037171">
    <property type="entry name" value="NagB/RpiA_transferase-like"/>
</dbReference>
<dbReference type="RefSeq" id="WP_323329148.1">
    <property type="nucleotide sequence ID" value="NZ_JAYGIL010000012.1"/>
</dbReference>
<evidence type="ECO:0000256" key="2">
    <source>
        <dbReference type="ARBA" id="ARBA00023125"/>
    </source>
</evidence>
<proteinExistence type="predicted"/>
<keyword evidence="3" id="KW-0804">Transcription</keyword>
<dbReference type="InterPro" id="IPR036388">
    <property type="entry name" value="WH-like_DNA-bd_sf"/>
</dbReference>
<reference evidence="5 6" key="1">
    <citation type="submission" date="2023-12" db="EMBL/GenBank/DDBJ databases">
        <title>Novel species of the genus Arcicella isolated from rivers.</title>
        <authorList>
            <person name="Lu H."/>
        </authorList>
    </citation>
    <scope>NUCLEOTIDE SEQUENCE [LARGE SCALE GENOMIC DNA]</scope>
    <source>
        <strain evidence="5 6">DC2W</strain>
    </source>
</reference>
<dbReference type="InterPro" id="IPR050313">
    <property type="entry name" value="Carb_Metab_HTH_regulators"/>
</dbReference>
<keyword evidence="2 5" id="KW-0238">DNA-binding</keyword>
<dbReference type="InterPro" id="IPR001034">
    <property type="entry name" value="DeoR_HTH"/>
</dbReference>
<name>A0ABU5S4X6_9BACT</name>
<evidence type="ECO:0000256" key="1">
    <source>
        <dbReference type="ARBA" id="ARBA00023015"/>
    </source>
</evidence>
<dbReference type="SMART" id="SM01134">
    <property type="entry name" value="DeoRC"/>
    <property type="match status" value="1"/>
</dbReference>
<evidence type="ECO:0000259" key="4">
    <source>
        <dbReference type="PROSITE" id="PS51000"/>
    </source>
</evidence>
<dbReference type="Gene3D" id="3.40.50.1360">
    <property type="match status" value="1"/>
</dbReference>
<dbReference type="InterPro" id="IPR018356">
    <property type="entry name" value="Tscrpt_reg_HTH_DeoR_CS"/>
</dbReference>
<dbReference type="EMBL" id="JAYGIL010000012">
    <property type="protein sequence ID" value="MEA5403549.1"/>
    <property type="molecule type" value="Genomic_DNA"/>
</dbReference>
<comment type="caution">
    <text evidence="5">The sequence shown here is derived from an EMBL/GenBank/DDBJ whole genome shotgun (WGS) entry which is preliminary data.</text>
</comment>
<dbReference type="PANTHER" id="PTHR30363:SF44">
    <property type="entry name" value="AGA OPERON TRANSCRIPTIONAL REPRESSOR-RELATED"/>
    <property type="match status" value="1"/>
</dbReference>
<evidence type="ECO:0000256" key="3">
    <source>
        <dbReference type="ARBA" id="ARBA00023163"/>
    </source>
</evidence>
<accession>A0ABU5S4X6</accession>
<feature type="domain" description="HTH deoR-type" evidence="4">
    <location>
        <begin position="7"/>
        <end position="62"/>
    </location>
</feature>
<dbReference type="SMART" id="SM00420">
    <property type="entry name" value="HTH_DEOR"/>
    <property type="match status" value="1"/>
</dbReference>
<dbReference type="Gene3D" id="1.10.10.10">
    <property type="entry name" value="Winged helix-like DNA-binding domain superfamily/Winged helix DNA-binding domain"/>
    <property type="match status" value="1"/>
</dbReference>
<dbReference type="InterPro" id="IPR036390">
    <property type="entry name" value="WH_DNA-bd_sf"/>
</dbReference>
<dbReference type="Pfam" id="PF00455">
    <property type="entry name" value="DeoRC"/>
    <property type="match status" value="1"/>
</dbReference>
<evidence type="ECO:0000313" key="5">
    <source>
        <dbReference type="EMBL" id="MEA5403549.1"/>
    </source>
</evidence>
<gene>
    <name evidence="5" type="ORF">VB776_11555</name>
</gene>
<dbReference type="SUPFAM" id="SSF100950">
    <property type="entry name" value="NagB/RpiA/CoA transferase-like"/>
    <property type="match status" value="1"/>
</dbReference>
<dbReference type="PROSITE" id="PS51000">
    <property type="entry name" value="HTH_DEOR_2"/>
    <property type="match status" value="1"/>
</dbReference>
<dbReference type="InterPro" id="IPR014036">
    <property type="entry name" value="DeoR-like_C"/>
</dbReference>
<dbReference type="PRINTS" id="PR00037">
    <property type="entry name" value="HTHLACR"/>
</dbReference>
<dbReference type="Pfam" id="PF08220">
    <property type="entry name" value="HTH_DeoR"/>
    <property type="match status" value="1"/>
</dbReference>
<evidence type="ECO:0000313" key="6">
    <source>
        <dbReference type="Proteomes" id="UP001303899"/>
    </source>
</evidence>
<dbReference type="PROSITE" id="PS00894">
    <property type="entry name" value="HTH_DEOR_1"/>
    <property type="match status" value="1"/>
</dbReference>
<dbReference type="PANTHER" id="PTHR30363">
    <property type="entry name" value="HTH-TYPE TRANSCRIPTIONAL REGULATOR SRLR-RELATED"/>
    <property type="match status" value="1"/>
</dbReference>
<keyword evidence="6" id="KW-1185">Reference proteome</keyword>
<organism evidence="5 6">
    <name type="scientific">Arcicella gelida</name>
    <dbReference type="NCBI Taxonomy" id="2984195"/>
    <lineage>
        <taxon>Bacteria</taxon>
        <taxon>Pseudomonadati</taxon>
        <taxon>Bacteroidota</taxon>
        <taxon>Cytophagia</taxon>
        <taxon>Cytophagales</taxon>
        <taxon>Flectobacillaceae</taxon>
        <taxon>Arcicella</taxon>
    </lineage>
</organism>
<dbReference type="Proteomes" id="UP001303899">
    <property type="component" value="Unassembled WGS sequence"/>
</dbReference>
<dbReference type="SUPFAM" id="SSF46785">
    <property type="entry name" value="Winged helix' DNA-binding domain"/>
    <property type="match status" value="1"/>
</dbReference>